<dbReference type="RefSeq" id="WP_214391062.1">
    <property type="nucleotide sequence ID" value="NZ_JAFLWW010000004.1"/>
</dbReference>
<dbReference type="SUPFAM" id="SSF51735">
    <property type="entry name" value="NAD(P)-binding Rossmann-fold domains"/>
    <property type="match status" value="1"/>
</dbReference>
<evidence type="ECO:0000313" key="4">
    <source>
        <dbReference type="Proteomes" id="UP001138921"/>
    </source>
</evidence>
<organism evidence="3 4">
    <name type="scientific">Aminobacter anthyllidis</name>
    <dbReference type="NCBI Taxonomy" id="1035067"/>
    <lineage>
        <taxon>Bacteria</taxon>
        <taxon>Pseudomonadati</taxon>
        <taxon>Pseudomonadota</taxon>
        <taxon>Alphaproteobacteria</taxon>
        <taxon>Hyphomicrobiales</taxon>
        <taxon>Phyllobacteriaceae</taxon>
        <taxon>Aminobacter</taxon>
    </lineage>
</organism>
<protein>
    <submittedName>
        <fullName evidence="3">SDR family oxidoreductase</fullName>
    </submittedName>
</protein>
<sequence>MTVDVPPKRYPEMTDKVALVTGGSTGIGLATAQAFAREGATVIIASRNEKRGKQALSTLMDSGCGSWVECDVTDGREVENLISSILKGYGRIDYAFNNAGSGGKMSPVANMTEDAWSKTINGYLTSVFLCMRHQLPAMLKAGRGVIVNNSSVDGLRGYPLLGGAPYSAAKHEVLGLTRSAALEHAKDGIRITAICPGWVGTPPVENFIRKNAQIGAQIIGQEPISRLGTTDEVANGVLWLCSDAASFMLGSPLVLDGGYMA</sequence>
<keyword evidence="4" id="KW-1185">Reference proteome</keyword>
<gene>
    <name evidence="3" type="ORF">J1C56_16110</name>
</gene>
<dbReference type="PRINTS" id="PR00080">
    <property type="entry name" value="SDRFAMILY"/>
</dbReference>
<dbReference type="FunFam" id="3.40.50.720:FF:000084">
    <property type="entry name" value="Short-chain dehydrogenase reductase"/>
    <property type="match status" value="1"/>
</dbReference>
<evidence type="ECO:0000256" key="2">
    <source>
        <dbReference type="ARBA" id="ARBA00023002"/>
    </source>
</evidence>
<keyword evidence="2" id="KW-0560">Oxidoreductase</keyword>
<proteinExistence type="inferred from homology"/>
<comment type="caution">
    <text evidence="3">The sequence shown here is derived from an EMBL/GenBank/DDBJ whole genome shotgun (WGS) entry which is preliminary data.</text>
</comment>
<evidence type="ECO:0000256" key="1">
    <source>
        <dbReference type="ARBA" id="ARBA00006484"/>
    </source>
</evidence>
<dbReference type="GO" id="GO:0016491">
    <property type="term" value="F:oxidoreductase activity"/>
    <property type="evidence" value="ECO:0007669"/>
    <property type="project" value="UniProtKB-KW"/>
</dbReference>
<dbReference type="InterPro" id="IPR036291">
    <property type="entry name" value="NAD(P)-bd_dom_sf"/>
</dbReference>
<dbReference type="PANTHER" id="PTHR24321:SF8">
    <property type="entry name" value="ESTRADIOL 17-BETA-DEHYDROGENASE 8-RELATED"/>
    <property type="match status" value="1"/>
</dbReference>
<name>A0A9X1ABZ8_9HYPH</name>
<comment type="similarity">
    <text evidence="1">Belongs to the short-chain dehydrogenases/reductases (SDR) family.</text>
</comment>
<dbReference type="PRINTS" id="PR00081">
    <property type="entry name" value="GDHRDH"/>
</dbReference>
<dbReference type="InterPro" id="IPR002347">
    <property type="entry name" value="SDR_fam"/>
</dbReference>
<dbReference type="EMBL" id="JAFLWW010000004">
    <property type="protein sequence ID" value="MBT1157120.1"/>
    <property type="molecule type" value="Genomic_DNA"/>
</dbReference>
<dbReference type="Pfam" id="PF13561">
    <property type="entry name" value="adh_short_C2"/>
    <property type="match status" value="1"/>
</dbReference>
<evidence type="ECO:0000313" key="3">
    <source>
        <dbReference type="EMBL" id="MBT1157120.1"/>
    </source>
</evidence>
<dbReference type="Gene3D" id="3.40.50.720">
    <property type="entry name" value="NAD(P)-binding Rossmann-like Domain"/>
    <property type="match status" value="1"/>
</dbReference>
<dbReference type="Proteomes" id="UP001138921">
    <property type="component" value="Unassembled WGS sequence"/>
</dbReference>
<dbReference type="AlphaFoldDB" id="A0A9X1ABZ8"/>
<dbReference type="PANTHER" id="PTHR24321">
    <property type="entry name" value="DEHYDROGENASES, SHORT CHAIN"/>
    <property type="match status" value="1"/>
</dbReference>
<reference evidence="3" key="2">
    <citation type="submission" date="2021-03" db="EMBL/GenBank/DDBJ databases">
        <authorList>
            <person name="Artuso I."/>
            <person name="Turrini P."/>
            <person name="Pirolo M."/>
            <person name="Lugli G.A."/>
            <person name="Ventura M."/>
            <person name="Visca P."/>
        </authorList>
    </citation>
    <scope>NUCLEOTIDE SEQUENCE</scope>
    <source>
        <strain evidence="3">LMG 26462</strain>
    </source>
</reference>
<accession>A0A9X1ABZ8</accession>
<reference evidence="3" key="1">
    <citation type="journal article" date="2021" name="Microorganisms">
        <title>Phylogenomic Reconstruction and Metabolic Potential of the Genus Aminobacter.</title>
        <authorList>
            <person name="Artuso I."/>
            <person name="Turrini P."/>
            <person name="Pirolo M."/>
            <person name="Lugli G.A."/>
            <person name="Ventura M."/>
            <person name="Visca P."/>
        </authorList>
    </citation>
    <scope>NUCLEOTIDE SEQUENCE</scope>
    <source>
        <strain evidence="3">LMG 26462</strain>
    </source>
</reference>
<dbReference type="CDD" id="cd05233">
    <property type="entry name" value="SDR_c"/>
    <property type="match status" value="1"/>
</dbReference>